<evidence type="ECO:0000313" key="3">
    <source>
        <dbReference type="EMBL" id="GAA4375784.1"/>
    </source>
</evidence>
<sequence length="1011" mass="113845">MHKLLVGLTLVALPLAALAQTAPTAATRPYFQQEVNYSIDVTLDDQQHVLTGREEMQYVNNSPDALPFIWVHLWPNAYRDNHTAFARQQRQLGKRKFEFASAQQRGYIDQLDFKVNGQPAKLEYDPKNPDMAKLVLPQPLAPGQRATISTPFRVKLPDSFSRLGHVDQSYQITQWYPKPAVYDRDGWHPMPYLDQGEFYSEFGSFDVRITLPENYTVGATGELQNPDEIARLDRLALASAAKAKAEDFGSEVSFPASASTTKTLRFTQNQVHDFAWFADKRFNVLKDTVQIPGTARPVTTWLMFTNRNAGEWLKRRDDIKKALVGYSKWVGPYPYSAATAVDGALSAGSGMEYPMVTVTEPAAIIHEVGHNWFYGILASNERDQPWQDEGVNSYLEARVQRQDDPNKTFMGSMQGFPVKALGLDGLPPDAIEHAAWQAPASRGLDQPAGNTASTQYPSYNYGAIVYQKSAALLRYLAGYLGQDKFDQGMRLYYDRWKFRHPAPADMQAAFEEASGQKLDWFFQSMLNTTTRYNATVSDLLLTNDQIKVLVRNESNAAFAVPVSTVDAQGKVLETLWTPAFGGPEAEAQASDQLDTDVTQLNFRRTAEVAAVVIDPQYLSPEINRRDNRRQLSGLLPGLEPIKLRPLASLERWDQAAIHWLPVLGVNTYDKLMLGAAFYNNPLVPKKLSYVLMPMFSFNRKDLKGVGQVKLTSIASGRVLERVTTSFLATRFERYTKYEPSLTLDFRRATPAYPRQQVQVAYTRINQMGSEEGVRGEANYKGSPDYFVPTLRYTVAGGNAVRKYGADIEFNTFVPDSLGVNSQAAQLLRMTGTYEHHYAPNRSFRVRLFGGRFLTQLPNSPFVIGLSGSPDYRRQTAFLDRRQISNTWTAQTHQSDDRDGAFKAFLPVFSRKWLATLNLETDLPKTPLIVFADLGVTNSQQLISPMRNQRLFYDAGLALSTLDGALRLYVPIVGSQYTNGLPDGRKDFTDRIRFVFDLQKMNPLRLLDQAFN</sequence>
<comment type="caution">
    <text evidence="3">The sequence shown here is derived from an EMBL/GenBank/DDBJ whole genome shotgun (WGS) entry which is preliminary data.</text>
</comment>
<dbReference type="CDD" id="cd09604">
    <property type="entry name" value="M1_APN_like"/>
    <property type="match status" value="1"/>
</dbReference>
<dbReference type="Pfam" id="PF01433">
    <property type="entry name" value="Peptidase_M1"/>
    <property type="match status" value="1"/>
</dbReference>
<protein>
    <recommendedName>
        <fullName evidence="2">Peptidase M1 membrane alanine aminopeptidase domain-containing protein</fullName>
    </recommendedName>
</protein>
<evidence type="ECO:0000256" key="1">
    <source>
        <dbReference type="SAM" id="SignalP"/>
    </source>
</evidence>
<dbReference type="RefSeq" id="WP_345221774.1">
    <property type="nucleotide sequence ID" value="NZ_BAABHA010000002.1"/>
</dbReference>
<proteinExistence type="predicted"/>
<dbReference type="InterPro" id="IPR014782">
    <property type="entry name" value="Peptidase_M1_dom"/>
</dbReference>
<evidence type="ECO:0000259" key="2">
    <source>
        <dbReference type="Pfam" id="PF01433"/>
    </source>
</evidence>
<feature type="chain" id="PRO_5045038705" description="Peptidase M1 membrane alanine aminopeptidase domain-containing protein" evidence="1">
    <location>
        <begin position="20"/>
        <end position="1011"/>
    </location>
</feature>
<feature type="domain" description="Peptidase M1 membrane alanine aminopeptidase" evidence="2">
    <location>
        <begin position="363"/>
        <end position="523"/>
    </location>
</feature>
<keyword evidence="1" id="KW-0732">Signal</keyword>
<name>A0ABP8IVP5_9BACT</name>
<keyword evidence="4" id="KW-1185">Reference proteome</keyword>
<evidence type="ECO:0000313" key="4">
    <source>
        <dbReference type="Proteomes" id="UP001500454"/>
    </source>
</evidence>
<organism evidence="3 4">
    <name type="scientific">Hymenobacter koreensis</name>
    <dbReference type="NCBI Taxonomy" id="1084523"/>
    <lineage>
        <taxon>Bacteria</taxon>
        <taxon>Pseudomonadati</taxon>
        <taxon>Bacteroidota</taxon>
        <taxon>Cytophagia</taxon>
        <taxon>Cytophagales</taxon>
        <taxon>Hymenobacteraceae</taxon>
        <taxon>Hymenobacter</taxon>
    </lineage>
</organism>
<dbReference type="Proteomes" id="UP001500454">
    <property type="component" value="Unassembled WGS sequence"/>
</dbReference>
<dbReference type="EMBL" id="BAABHA010000002">
    <property type="protein sequence ID" value="GAA4375784.1"/>
    <property type="molecule type" value="Genomic_DNA"/>
</dbReference>
<gene>
    <name evidence="3" type="ORF">GCM10023186_08950</name>
</gene>
<reference evidence="4" key="1">
    <citation type="journal article" date="2019" name="Int. J. Syst. Evol. Microbiol.">
        <title>The Global Catalogue of Microorganisms (GCM) 10K type strain sequencing project: providing services to taxonomists for standard genome sequencing and annotation.</title>
        <authorList>
            <consortium name="The Broad Institute Genomics Platform"/>
            <consortium name="The Broad Institute Genome Sequencing Center for Infectious Disease"/>
            <person name="Wu L."/>
            <person name="Ma J."/>
        </authorList>
    </citation>
    <scope>NUCLEOTIDE SEQUENCE [LARGE SCALE GENOMIC DNA]</scope>
    <source>
        <strain evidence="4">JCM 17924</strain>
    </source>
</reference>
<dbReference type="InterPro" id="IPR027268">
    <property type="entry name" value="Peptidase_M4/M1_CTD_sf"/>
</dbReference>
<dbReference type="SUPFAM" id="SSF55486">
    <property type="entry name" value="Metalloproteases ('zincins'), catalytic domain"/>
    <property type="match status" value="1"/>
</dbReference>
<dbReference type="Gene3D" id="1.10.390.10">
    <property type="entry name" value="Neutral Protease Domain 2"/>
    <property type="match status" value="1"/>
</dbReference>
<accession>A0ABP8IVP5</accession>
<feature type="signal peptide" evidence="1">
    <location>
        <begin position="1"/>
        <end position="19"/>
    </location>
</feature>